<reference evidence="1" key="1">
    <citation type="submission" date="2020-05" db="EMBL/GenBank/DDBJ databases">
        <authorList>
            <person name="Chiriac C."/>
            <person name="Salcher M."/>
            <person name="Ghai R."/>
            <person name="Kavagutti S V."/>
        </authorList>
    </citation>
    <scope>NUCLEOTIDE SEQUENCE</scope>
</reference>
<evidence type="ECO:0000313" key="1">
    <source>
        <dbReference type="EMBL" id="CAB4552025.1"/>
    </source>
</evidence>
<accession>A0A6J6CLM3</accession>
<sequence>MAPEKLVTRKIGGRFRELPLWATKFSFEVRPVPGFQAEAWAIWKPTLLLLDKVLREKKYKLNWVRIHSHLGAVRSPRHSMAWVDKDTDTMLLCHFDKDTMLHELAHLPKDDAHSDTWAKRLWGLQDQYLSKAEAQAAHLEITRYLSGKRLYLKKYGSKPPKYQDQVSIWVTTKPKSK</sequence>
<dbReference type="AlphaFoldDB" id="A0A6J6CLM3"/>
<protein>
    <submittedName>
        <fullName evidence="1">Unannotated protein</fullName>
    </submittedName>
</protein>
<gene>
    <name evidence="1" type="ORF">UFOPK1561_00350</name>
    <name evidence="2" type="ORF">UFOPK2044_00183</name>
    <name evidence="3" type="ORF">UFOPK2165_00342</name>
</gene>
<evidence type="ECO:0000313" key="3">
    <source>
        <dbReference type="EMBL" id="CAB4641224.1"/>
    </source>
</evidence>
<proteinExistence type="predicted"/>
<dbReference type="EMBL" id="CAEZSZ010000024">
    <property type="protein sequence ID" value="CAB4552025.1"/>
    <property type="molecule type" value="Genomic_DNA"/>
</dbReference>
<organism evidence="1">
    <name type="scientific">freshwater metagenome</name>
    <dbReference type="NCBI Taxonomy" id="449393"/>
    <lineage>
        <taxon>unclassified sequences</taxon>
        <taxon>metagenomes</taxon>
        <taxon>ecological metagenomes</taxon>
    </lineage>
</organism>
<dbReference type="EMBL" id="CAEZVO010000013">
    <property type="protein sequence ID" value="CAB4627940.1"/>
    <property type="molecule type" value="Genomic_DNA"/>
</dbReference>
<dbReference type="EMBL" id="CAEZWA010000042">
    <property type="protein sequence ID" value="CAB4641224.1"/>
    <property type="molecule type" value="Genomic_DNA"/>
</dbReference>
<evidence type="ECO:0000313" key="2">
    <source>
        <dbReference type="EMBL" id="CAB4627940.1"/>
    </source>
</evidence>
<name>A0A6J6CLM3_9ZZZZ</name>